<evidence type="ECO:0000313" key="1">
    <source>
        <dbReference type="EMBL" id="TXB68186.1"/>
    </source>
</evidence>
<sequence>MNSNQIVLDGTEIDLATLRRIAAGDVRIEIADTAIDRVQAGRDSFMAALDRGQAIYGSTTGVGALKDVEQHGSEMVEYTRSLPFAHQVAVGEDVPDGLVRLTMALRLNSALTGQVGVSVGFVRFLQKMLEKGLLPVMNVRGTAGAADLGQMGQLATVMAGEGMARLNGRKMPAAEALALAGMAPYPMPPRDGLAAVATNSFGLAKAAMYIIRAGCTLRREMALALMAAQAMGQSRDVWLAAGHNGLPQERWVALWLLASSADCDWPKANRVHDPLSARMIAQIFGASANAILEAGRAVRAETAHVDDNPIVVDGRVVTSGGSLLLSLSMRMASVQLALAHLARNAFNRCLLMVNGQLEGLPVNLVPPGVVATGYGPIMKLALEQVVRVTDASTPVSVLNQAVAAGLEDEAAFISLTAWRLAEQLDALDWLQAVEAILSAQALDLRGVAPAPGVVEHLYRETRRHVPTLTRDIPQSAGITAVREALCSHGLQAELLELAPLSPFDDILGIAPEPETERNASTRPKQEHMQ</sequence>
<dbReference type="EMBL" id="VOPL01000005">
    <property type="protein sequence ID" value="TXB68186.1"/>
    <property type="molecule type" value="Genomic_DNA"/>
</dbReference>
<dbReference type="InterPro" id="IPR008948">
    <property type="entry name" value="L-Aspartase-like"/>
</dbReference>
<dbReference type="Pfam" id="PF00221">
    <property type="entry name" value="Lyase_aromatic"/>
    <property type="match status" value="1"/>
</dbReference>
<gene>
    <name evidence="1" type="ORF">FQV27_13470</name>
</gene>
<dbReference type="SUPFAM" id="SSF48557">
    <property type="entry name" value="L-aspartase-like"/>
    <property type="match status" value="1"/>
</dbReference>
<dbReference type="Proteomes" id="UP000321562">
    <property type="component" value="Unassembled WGS sequence"/>
</dbReference>
<evidence type="ECO:0000313" key="2">
    <source>
        <dbReference type="Proteomes" id="UP000321562"/>
    </source>
</evidence>
<dbReference type="Gene3D" id="1.10.275.10">
    <property type="entry name" value="Fumarase/aspartase (N-terminal domain)"/>
    <property type="match status" value="1"/>
</dbReference>
<dbReference type="AlphaFoldDB" id="A0A5C6S018"/>
<dbReference type="InterPro" id="IPR024083">
    <property type="entry name" value="Fumarase/histidase_N"/>
</dbReference>
<accession>A0A5C6S018</accession>
<protein>
    <submittedName>
        <fullName evidence="1">Aromatic amino acid lyase</fullName>
    </submittedName>
</protein>
<organism evidence="1 2">
    <name type="scientific">Paracoccus aurantiacus</name>
    <dbReference type="NCBI Taxonomy" id="2599412"/>
    <lineage>
        <taxon>Bacteria</taxon>
        <taxon>Pseudomonadati</taxon>
        <taxon>Pseudomonadota</taxon>
        <taxon>Alphaproteobacteria</taxon>
        <taxon>Rhodobacterales</taxon>
        <taxon>Paracoccaceae</taxon>
        <taxon>Paracoccus</taxon>
    </lineage>
</organism>
<proteinExistence type="predicted"/>
<keyword evidence="2" id="KW-1185">Reference proteome</keyword>
<dbReference type="GO" id="GO:0016841">
    <property type="term" value="F:ammonia-lyase activity"/>
    <property type="evidence" value="ECO:0007669"/>
    <property type="project" value="UniProtKB-ARBA"/>
</dbReference>
<dbReference type="InterPro" id="IPR001106">
    <property type="entry name" value="Aromatic_Lyase"/>
</dbReference>
<dbReference type="RefSeq" id="WP_147099392.1">
    <property type="nucleotide sequence ID" value="NZ_JBHUFH010000003.1"/>
</dbReference>
<name>A0A5C6S018_9RHOB</name>
<dbReference type="PANTHER" id="PTHR10362">
    <property type="entry name" value="HISTIDINE AMMONIA-LYASE"/>
    <property type="match status" value="1"/>
</dbReference>
<dbReference type="OrthoDB" id="7285062at2"/>
<dbReference type="Gene3D" id="1.20.200.10">
    <property type="entry name" value="Fumarase/aspartase (Central domain)"/>
    <property type="match status" value="1"/>
</dbReference>
<keyword evidence="1" id="KW-0456">Lyase</keyword>
<reference evidence="1 2" key="1">
    <citation type="submission" date="2019-08" db="EMBL/GenBank/DDBJ databases">
        <authorList>
            <person name="Ye J."/>
        </authorList>
    </citation>
    <scope>NUCLEOTIDE SEQUENCE [LARGE SCALE GENOMIC DNA]</scope>
    <source>
        <strain evidence="1 2">TK008</strain>
    </source>
</reference>
<comment type="caution">
    <text evidence="1">The sequence shown here is derived from an EMBL/GenBank/DDBJ whole genome shotgun (WGS) entry which is preliminary data.</text>
</comment>